<dbReference type="Proteomes" id="UP000321947">
    <property type="component" value="Unassembled WGS sequence"/>
</dbReference>
<feature type="compositionally biased region" description="Polar residues" evidence="1">
    <location>
        <begin position="415"/>
        <end position="437"/>
    </location>
</feature>
<sequence>MNSKKKNSLAQIFFHFRGHGFCWHVKPSYSDKRIGLLRCSLQKLVDSLGEILPPAESPRRPPTSIRRNSTAAASIFPNVRSDAQPPLHLVATAAPLPVIHRCHSHGDSFWEDHHSRWSWFIHIESAYHELPICSTGLSFKYFLKMCKIAIACNGIVGSVLAKEGRLPYVQDFVSGAFKIALRRISRDDSSTSKSKPHNDSLMAQVKSLREELQMLASNRQMTIVTTGGRGGRKYGVIILVVVVGYGIVWIKGWKLPDMMFATKRSLSDACTSVARQLENVYSSIAATKRNLSSKMDSVDKSLDETLDVTTDTQEQVSELRGRSETFGRDIKSVHHAVQTLENKLCTFEGKQDRTYEGVKKLCNYAIDLENRRTAERTQAIPSGPSRQVLELPPTPSPKQQNRSLPIGFSPEALSPSESNGSSDQAQVQRRSLQNTVSDPGLMSIAPTDSTAPSSSSLDTMSNGTSSSEATKSEAGNSGLSGLGFLTRTRSAMSAVFRHSRPSVQS</sequence>
<evidence type="ECO:0000259" key="3">
    <source>
        <dbReference type="Pfam" id="PF07889"/>
    </source>
</evidence>
<dbReference type="InterPro" id="IPR012458">
    <property type="entry name" value="DUF1664"/>
</dbReference>
<feature type="compositionally biased region" description="Polar residues" evidence="1">
    <location>
        <begin position="462"/>
        <end position="479"/>
    </location>
</feature>
<dbReference type="PANTHER" id="PTHR47289">
    <property type="entry name" value="TRANSCRIPTION FACTOR, PUTATIVE (DUF1664)-RELATED"/>
    <property type="match status" value="1"/>
</dbReference>
<keyword evidence="2" id="KW-0812">Transmembrane</keyword>
<evidence type="ECO:0000313" key="5">
    <source>
        <dbReference type="Proteomes" id="UP000321947"/>
    </source>
</evidence>
<proteinExistence type="predicted"/>
<feature type="region of interest" description="Disordered" evidence="1">
    <location>
        <begin position="375"/>
        <end position="483"/>
    </location>
</feature>
<evidence type="ECO:0000256" key="1">
    <source>
        <dbReference type="SAM" id="MobiDB-lite"/>
    </source>
</evidence>
<dbReference type="PANTHER" id="PTHR47289:SF2">
    <property type="entry name" value="TRANSCRIPTION FACTOR, PUTATIVE (DUF1664)-RELATED"/>
    <property type="match status" value="1"/>
</dbReference>
<organism evidence="4 5">
    <name type="scientific">Cucumis melo var. makuwa</name>
    <name type="common">Oriental melon</name>
    <dbReference type="NCBI Taxonomy" id="1194695"/>
    <lineage>
        <taxon>Eukaryota</taxon>
        <taxon>Viridiplantae</taxon>
        <taxon>Streptophyta</taxon>
        <taxon>Embryophyta</taxon>
        <taxon>Tracheophyta</taxon>
        <taxon>Spermatophyta</taxon>
        <taxon>Magnoliopsida</taxon>
        <taxon>eudicotyledons</taxon>
        <taxon>Gunneridae</taxon>
        <taxon>Pentapetalae</taxon>
        <taxon>rosids</taxon>
        <taxon>fabids</taxon>
        <taxon>Cucurbitales</taxon>
        <taxon>Cucurbitaceae</taxon>
        <taxon>Benincaseae</taxon>
        <taxon>Cucumis</taxon>
    </lineage>
</organism>
<name>A0A5D3DN02_CUCMM</name>
<accession>A0A5D3DN02</accession>
<comment type="caution">
    <text evidence="4">The sequence shown here is derived from an EMBL/GenBank/DDBJ whole genome shotgun (WGS) entry which is preliminary data.</text>
</comment>
<feature type="compositionally biased region" description="Low complexity" evidence="1">
    <location>
        <begin position="443"/>
        <end position="461"/>
    </location>
</feature>
<dbReference type="EMBL" id="SSTD01003912">
    <property type="protein sequence ID" value="TYK24679.1"/>
    <property type="molecule type" value="Genomic_DNA"/>
</dbReference>
<keyword evidence="2" id="KW-1133">Transmembrane helix</keyword>
<evidence type="ECO:0000256" key="2">
    <source>
        <dbReference type="SAM" id="Phobius"/>
    </source>
</evidence>
<gene>
    <name evidence="4" type="ORF">E5676_scaffold266G002290</name>
</gene>
<feature type="domain" description="DUF1664" evidence="3">
    <location>
        <begin position="230"/>
        <end position="351"/>
    </location>
</feature>
<evidence type="ECO:0000313" key="4">
    <source>
        <dbReference type="EMBL" id="TYK24679.1"/>
    </source>
</evidence>
<keyword evidence="2" id="KW-0472">Membrane</keyword>
<protein>
    <submittedName>
        <fullName evidence="4">B-zip transcription factor</fullName>
    </submittedName>
</protein>
<reference evidence="4 5" key="1">
    <citation type="submission" date="2019-08" db="EMBL/GenBank/DDBJ databases">
        <title>Draft genome sequences of two oriental melons (Cucumis melo L. var makuwa).</title>
        <authorList>
            <person name="Kwon S.-Y."/>
        </authorList>
    </citation>
    <scope>NUCLEOTIDE SEQUENCE [LARGE SCALE GENOMIC DNA]</scope>
    <source>
        <strain evidence="5">cv. Chang Bougi</strain>
        <tissue evidence="4">Leaf</tissue>
    </source>
</reference>
<feature type="transmembrane region" description="Helical" evidence="2">
    <location>
        <begin position="234"/>
        <end position="253"/>
    </location>
</feature>
<dbReference type="AlphaFoldDB" id="A0A5D3DN02"/>
<dbReference type="Pfam" id="PF07889">
    <property type="entry name" value="DUF1664"/>
    <property type="match status" value="1"/>
</dbReference>